<dbReference type="SUPFAM" id="SSF56112">
    <property type="entry name" value="Protein kinase-like (PK-like)"/>
    <property type="match status" value="1"/>
</dbReference>
<dbReference type="InterPro" id="IPR011009">
    <property type="entry name" value="Kinase-like_dom_sf"/>
</dbReference>
<feature type="transmembrane region" description="Helical" evidence="1">
    <location>
        <begin position="56"/>
        <end position="79"/>
    </location>
</feature>
<comment type="caution">
    <text evidence="4">The sequence shown here is derived from an EMBL/GenBank/DDBJ whole genome shotgun (WGS) entry which is preliminary data.</text>
</comment>
<sequence>MEPSQLLQLLLIFVLLLLHSTDADDPSVDSTNPTSSSVVMNDSADDSYKNPFKSRMVIIFVVLDVVGLIVVVWLFILYYKKAKKFNKEMKNRDSEEEQENEEEIEAGEGEVVAGKAKGKLIFMRNEAYFELDDLLKASAEGLGKGNFGNSYKAMLDEDLIVVVKRFRDLKPLSTEEFGKHLHLIAAHNHPNLLPPLAYYCSREEKLLVYKFADNGNLFDRLHGGRGQNRVPFRWNSRLAVAQAVARALEHLHLNTKTETMVPHGNLKSTNVLYTKNNTIVVSDYGLASIIAPPIAAQRMVSYKSPEYQNLRRVSKKSDVWSYGSLLLELLTGRIPSHTAPEGNGVDICSWVHRAVREEWTAEIFDHEICTRRGSCEGMLSLLQIAIGCCDKSPEKRPDMTEVAKEVANIQAVGAEEDDDFSFDRSSFTDDSLSTNPSIVLADA</sequence>
<evidence type="ECO:0000313" key="5">
    <source>
        <dbReference type="Proteomes" id="UP000288805"/>
    </source>
</evidence>
<organism evidence="4 5">
    <name type="scientific">Vitis vinifera</name>
    <name type="common">Grape</name>
    <dbReference type="NCBI Taxonomy" id="29760"/>
    <lineage>
        <taxon>Eukaryota</taxon>
        <taxon>Viridiplantae</taxon>
        <taxon>Streptophyta</taxon>
        <taxon>Embryophyta</taxon>
        <taxon>Tracheophyta</taxon>
        <taxon>Spermatophyta</taxon>
        <taxon>Magnoliopsida</taxon>
        <taxon>eudicotyledons</taxon>
        <taxon>Gunneridae</taxon>
        <taxon>Pentapetalae</taxon>
        <taxon>rosids</taxon>
        <taxon>Vitales</taxon>
        <taxon>Vitaceae</taxon>
        <taxon>Viteae</taxon>
        <taxon>Vitis</taxon>
    </lineage>
</organism>
<accession>A0A438GRQ3</accession>
<keyword evidence="2" id="KW-0732">Signal</keyword>
<dbReference type="Pfam" id="PF07714">
    <property type="entry name" value="PK_Tyr_Ser-Thr"/>
    <property type="match status" value="1"/>
</dbReference>
<feature type="signal peptide" evidence="2">
    <location>
        <begin position="1"/>
        <end position="23"/>
    </location>
</feature>
<dbReference type="InterPro" id="IPR000719">
    <property type="entry name" value="Prot_kinase_dom"/>
</dbReference>
<feature type="chain" id="PRO_5018997875" evidence="2">
    <location>
        <begin position="24"/>
        <end position="443"/>
    </location>
</feature>
<dbReference type="InterPro" id="IPR001245">
    <property type="entry name" value="Ser-Thr/Tyr_kinase_cat_dom"/>
</dbReference>
<keyword evidence="4" id="KW-0675">Receptor</keyword>
<dbReference type="Gene3D" id="1.10.510.10">
    <property type="entry name" value="Transferase(Phosphotransferase) domain 1"/>
    <property type="match status" value="1"/>
</dbReference>
<proteinExistence type="predicted"/>
<dbReference type="GO" id="GO:0005524">
    <property type="term" value="F:ATP binding"/>
    <property type="evidence" value="ECO:0007669"/>
    <property type="project" value="InterPro"/>
</dbReference>
<protein>
    <submittedName>
        <fullName evidence="4">Leucine-rich repeat receptor-like protein kinase PXC1</fullName>
    </submittedName>
</protein>
<evidence type="ECO:0000259" key="3">
    <source>
        <dbReference type="PROSITE" id="PS50011"/>
    </source>
</evidence>
<name>A0A438GRQ3_VITVI</name>
<evidence type="ECO:0000256" key="1">
    <source>
        <dbReference type="SAM" id="Phobius"/>
    </source>
</evidence>
<dbReference type="GO" id="GO:0004672">
    <property type="term" value="F:protein kinase activity"/>
    <property type="evidence" value="ECO:0007669"/>
    <property type="project" value="InterPro"/>
</dbReference>
<keyword evidence="1" id="KW-0472">Membrane</keyword>
<keyword evidence="4" id="KW-0418">Kinase</keyword>
<dbReference type="AlphaFoldDB" id="A0A438GRQ3"/>
<evidence type="ECO:0000313" key="4">
    <source>
        <dbReference type="EMBL" id="RVW74862.1"/>
    </source>
</evidence>
<keyword evidence="1" id="KW-1133">Transmembrane helix</keyword>
<feature type="domain" description="Protein kinase" evidence="3">
    <location>
        <begin position="136"/>
        <end position="409"/>
    </location>
</feature>
<dbReference type="Proteomes" id="UP000288805">
    <property type="component" value="Unassembled WGS sequence"/>
</dbReference>
<dbReference type="InterPro" id="IPR046959">
    <property type="entry name" value="PRK1-6/SRF4-like"/>
</dbReference>
<keyword evidence="1" id="KW-0812">Transmembrane</keyword>
<reference evidence="4 5" key="1">
    <citation type="journal article" date="2018" name="PLoS Genet.">
        <title>Population sequencing reveals clonal diversity and ancestral inbreeding in the grapevine cultivar Chardonnay.</title>
        <authorList>
            <person name="Roach M.J."/>
            <person name="Johnson D.L."/>
            <person name="Bohlmann J."/>
            <person name="van Vuuren H.J."/>
            <person name="Jones S.J."/>
            <person name="Pretorius I.S."/>
            <person name="Schmidt S.A."/>
            <person name="Borneman A.R."/>
        </authorList>
    </citation>
    <scope>NUCLEOTIDE SEQUENCE [LARGE SCALE GENOMIC DNA]</scope>
    <source>
        <strain evidence="5">cv. Chardonnay</strain>
        <tissue evidence="4">Leaf</tissue>
    </source>
</reference>
<dbReference type="Gene3D" id="3.30.200.20">
    <property type="entry name" value="Phosphorylase Kinase, domain 1"/>
    <property type="match status" value="1"/>
</dbReference>
<evidence type="ECO:0000256" key="2">
    <source>
        <dbReference type="SAM" id="SignalP"/>
    </source>
</evidence>
<dbReference type="PANTHER" id="PTHR48007">
    <property type="entry name" value="LEUCINE-RICH REPEAT RECEPTOR-LIKE PROTEIN KINASE PXC1"/>
    <property type="match status" value="1"/>
</dbReference>
<dbReference type="PROSITE" id="PS50011">
    <property type="entry name" value="PROTEIN_KINASE_DOM"/>
    <property type="match status" value="1"/>
</dbReference>
<keyword evidence="4" id="KW-0808">Transferase</keyword>
<gene>
    <name evidence="4" type="primary">PXC1_0</name>
    <name evidence="4" type="ORF">CK203_054616</name>
</gene>
<dbReference type="PANTHER" id="PTHR48007:SF43">
    <property type="entry name" value="POLLEN RECEPTOR-LIKE KINASE 4"/>
    <property type="match status" value="1"/>
</dbReference>
<dbReference type="EMBL" id="QGNW01000361">
    <property type="protein sequence ID" value="RVW74862.1"/>
    <property type="molecule type" value="Genomic_DNA"/>
</dbReference>